<evidence type="ECO:0000256" key="7">
    <source>
        <dbReference type="ARBA" id="ARBA00022840"/>
    </source>
</evidence>
<dbReference type="RefSeq" id="WP_153355044.1">
    <property type="nucleotide sequence ID" value="NZ_WIXI01000045.1"/>
</dbReference>
<evidence type="ECO:0000256" key="4">
    <source>
        <dbReference type="ARBA" id="ARBA00022679"/>
    </source>
</evidence>
<accession>A0A6A8AFN7</accession>
<evidence type="ECO:0000256" key="1">
    <source>
        <dbReference type="ARBA" id="ARBA00000085"/>
    </source>
</evidence>
<dbReference type="Gene3D" id="1.10.287.130">
    <property type="match status" value="1"/>
</dbReference>
<dbReference type="CDD" id="cd00082">
    <property type="entry name" value="HisKA"/>
    <property type="match status" value="1"/>
</dbReference>
<dbReference type="InterPro" id="IPR004358">
    <property type="entry name" value="Sig_transdc_His_kin-like_C"/>
</dbReference>
<dbReference type="InterPro" id="IPR003594">
    <property type="entry name" value="HATPase_dom"/>
</dbReference>
<keyword evidence="9" id="KW-0175">Coiled coil</keyword>
<dbReference type="SMART" id="SM00388">
    <property type="entry name" value="HisKA"/>
    <property type="match status" value="1"/>
</dbReference>
<feature type="domain" description="Histidine kinase" evidence="10">
    <location>
        <begin position="201"/>
        <end position="408"/>
    </location>
</feature>
<protein>
    <recommendedName>
        <fullName evidence="2">histidine kinase</fullName>
        <ecNumber evidence="2">2.7.13.3</ecNumber>
    </recommendedName>
</protein>
<dbReference type="Pfam" id="PF00512">
    <property type="entry name" value="HisKA"/>
    <property type="match status" value="1"/>
</dbReference>
<dbReference type="SUPFAM" id="SSF55874">
    <property type="entry name" value="ATPase domain of HSP90 chaperone/DNA topoisomerase II/histidine kinase"/>
    <property type="match status" value="1"/>
</dbReference>
<dbReference type="AlphaFoldDB" id="A0A6A8AFN7"/>
<keyword evidence="3" id="KW-0597">Phosphoprotein</keyword>
<keyword evidence="7" id="KW-0067">ATP-binding</keyword>
<keyword evidence="6" id="KW-0418">Kinase</keyword>
<dbReference type="InterPro" id="IPR005467">
    <property type="entry name" value="His_kinase_dom"/>
</dbReference>
<dbReference type="GO" id="GO:0000156">
    <property type="term" value="F:phosphorelay response regulator activity"/>
    <property type="evidence" value="ECO:0007669"/>
    <property type="project" value="TreeGrafter"/>
</dbReference>
<keyword evidence="12" id="KW-1185">Reference proteome</keyword>
<dbReference type="GO" id="GO:0000155">
    <property type="term" value="F:phosphorelay sensor kinase activity"/>
    <property type="evidence" value="ECO:0007669"/>
    <property type="project" value="InterPro"/>
</dbReference>
<dbReference type="GO" id="GO:0007234">
    <property type="term" value="P:osmosensory signaling via phosphorelay pathway"/>
    <property type="evidence" value="ECO:0007669"/>
    <property type="project" value="TreeGrafter"/>
</dbReference>
<evidence type="ECO:0000313" key="12">
    <source>
        <dbReference type="Proteomes" id="UP000435138"/>
    </source>
</evidence>
<evidence type="ECO:0000256" key="5">
    <source>
        <dbReference type="ARBA" id="ARBA00022741"/>
    </source>
</evidence>
<keyword evidence="8" id="KW-0902">Two-component regulatory system</keyword>
<comment type="catalytic activity">
    <reaction evidence="1">
        <text>ATP + protein L-histidine = ADP + protein N-phospho-L-histidine.</text>
        <dbReference type="EC" id="2.7.13.3"/>
    </reaction>
</comment>
<dbReference type="PANTHER" id="PTHR42878:SF7">
    <property type="entry name" value="SENSOR HISTIDINE KINASE GLRK"/>
    <property type="match status" value="1"/>
</dbReference>
<dbReference type="CDD" id="cd00075">
    <property type="entry name" value="HATPase"/>
    <property type="match status" value="1"/>
</dbReference>
<dbReference type="InterPro" id="IPR050351">
    <property type="entry name" value="BphY/WalK/GraS-like"/>
</dbReference>
<dbReference type="InterPro" id="IPR003018">
    <property type="entry name" value="GAF"/>
</dbReference>
<dbReference type="Proteomes" id="UP000435138">
    <property type="component" value="Unassembled WGS sequence"/>
</dbReference>
<dbReference type="PROSITE" id="PS50109">
    <property type="entry name" value="HIS_KIN"/>
    <property type="match status" value="1"/>
</dbReference>
<dbReference type="Pfam" id="PF02518">
    <property type="entry name" value="HATPase_c"/>
    <property type="match status" value="1"/>
</dbReference>
<proteinExistence type="predicted"/>
<keyword evidence="5" id="KW-0547">Nucleotide-binding</keyword>
<dbReference type="GO" id="GO:0030295">
    <property type="term" value="F:protein kinase activator activity"/>
    <property type="evidence" value="ECO:0007669"/>
    <property type="project" value="TreeGrafter"/>
</dbReference>
<sequence>MSLEQENFVDVIRQIPAVPSILDVVCRATGMGFAAVARVTNDRWIACEVLDNIDFGLKPGGELRIETTICNEIRDSRDAVVIDHVAEDAAFCGHHTPAMYGFQSYISMPIILADGSFFGTLCAIDPRLMKLNTPETVGMFKLFAELIAVHIDARSKMLSSQQNLADEREKREASQDELALAQNELMDERTASELREQFIAVLGHDLRNPLAAISGGTSLLLRRTEDEKSKTILLMMTASVQRMSGLIENVMDFARGRLGGGLTLTKENKSPETIIATVIDEISSAWPNRKIERIFDLDHSFDGDHARLGQLLSNLLGNAITHGAEDQPIRVKAATSEQGFTLSVSNGGAQIPRETLERLFQPFQRGEGRSSLQGLGLGLFIASEIARAHGGTLEVMSDDTETRFTLNVLGDGSSH</sequence>
<feature type="coiled-coil region" evidence="9">
    <location>
        <begin position="157"/>
        <end position="191"/>
    </location>
</feature>
<dbReference type="SUPFAM" id="SSF55781">
    <property type="entry name" value="GAF domain-like"/>
    <property type="match status" value="1"/>
</dbReference>
<dbReference type="InterPro" id="IPR036097">
    <property type="entry name" value="HisK_dim/P_sf"/>
</dbReference>
<dbReference type="Pfam" id="PF01590">
    <property type="entry name" value="GAF"/>
    <property type="match status" value="1"/>
</dbReference>
<dbReference type="InterPro" id="IPR003661">
    <property type="entry name" value="HisK_dim/P_dom"/>
</dbReference>
<evidence type="ECO:0000256" key="2">
    <source>
        <dbReference type="ARBA" id="ARBA00012438"/>
    </source>
</evidence>
<organism evidence="11 12">
    <name type="scientific">Endobacterium cereale</name>
    <dbReference type="NCBI Taxonomy" id="2663029"/>
    <lineage>
        <taxon>Bacteria</taxon>
        <taxon>Pseudomonadati</taxon>
        <taxon>Pseudomonadota</taxon>
        <taxon>Alphaproteobacteria</taxon>
        <taxon>Hyphomicrobiales</taxon>
        <taxon>Rhizobiaceae</taxon>
        <taxon>Endobacterium</taxon>
    </lineage>
</organism>
<comment type="caution">
    <text evidence="11">The sequence shown here is derived from an EMBL/GenBank/DDBJ whole genome shotgun (WGS) entry which is preliminary data.</text>
</comment>
<dbReference type="Gene3D" id="3.30.450.40">
    <property type="match status" value="1"/>
</dbReference>
<evidence type="ECO:0000256" key="6">
    <source>
        <dbReference type="ARBA" id="ARBA00022777"/>
    </source>
</evidence>
<dbReference type="PANTHER" id="PTHR42878">
    <property type="entry name" value="TWO-COMPONENT HISTIDINE KINASE"/>
    <property type="match status" value="1"/>
</dbReference>
<evidence type="ECO:0000256" key="9">
    <source>
        <dbReference type="SAM" id="Coils"/>
    </source>
</evidence>
<keyword evidence="4" id="KW-0808">Transferase</keyword>
<dbReference type="InterPro" id="IPR036890">
    <property type="entry name" value="HATPase_C_sf"/>
</dbReference>
<reference evidence="11 12" key="1">
    <citation type="submission" date="2019-11" db="EMBL/GenBank/DDBJ databases">
        <title>Genome analysis of Rhizobacterium cereale a novel genus and species isolated from maize roots in North Spain.</title>
        <authorList>
            <person name="Menendez E."/>
            <person name="Flores-Felix J.D."/>
            <person name="Ramirez-Bahena M.-H."/>
            <person name="Igual J.M."/>
            <person name="Garcia-Fraile P."/>
            <person name="Peix A."/>
            <person name="Velazquez E."/>
        </authorList>
    </citation>
    <scope>NUCLEOTIDE SEQUENCE [LARGE SCALE GENOMIC DNA]</scope>
    <source>
        <strain evidence="11 12">RZME27</strain>
    </source>
</reference>
<evidence type="ECO:0000256" key="8">
    <source>
        <dbReference type="ARBA" id="ARBA00023012"/>
    </source>
</evidence>
<evidence type="ECO:0000313" key="11">
    <source>
        <dbReference type="EMBL" id="MQY47571.1"/>
    </source>
</evidence>
<evidence type="ECO:0000256" key="3">
    <source>
        <dbReference type="ARBA" id="ARBA00022553"/>
    </source>
</evidence>
<dbReference type="EC" id="2.7.13.3" evidence="2"/>
<dbReference type="EMBL" id="WIXI01000045">
    <property type="protein sequence ID" value="MQY47571.1"/>
    <property type="molecule type" value="Genomic_DNA"/>
</dbReference>
<dbReference type="SMART" id="SM00387">
    <property type="entry name" value="HATPase_c"/>
    <property type="match status" value="1"/>
</dbReference>
<dbReference type="SUPFAM" id="SSF47384">
    <property type="entry name" value="Homodimeric domain of signal transducing histidine kinase"/>
    <property type="match status" value="1"/>
</dbReference>
<name>A0A6A8AFN7_9HYPH</name>
<dbReference type="InterPro" id="IPR029016">
    <property type="entry name" value="GAF-like_dom_sf"/>
</dbReference>
<dbReference type="PRINTS" id="PR00344">
    <property type="entry name" value="BCTRLSENSOR"/>
</dbReference>
<evidence type="ECO:0000259" key="10">
    <source>
        <dbReference type="PROSITE" id="PS50109"/>
    </source>
</evidence>
<gene>
    <name evidence="11" type="ORF">GAO09_16170</name>
</gene>
<dbReference type="Gene3D" id="3.30.565.10">
    <property type="entry name" value="Histidine kinase-like ATPase, C-terminal domain"/>
    <property type="match status" value="1"/>
</dbReference>
<dbReference type="GO" id="GO:0005524">
    <property type="term" value="F:ATP binding"/>
    <property type="evidence" value="ECO:0007669"/>
    <property type="project" value="UniProtKB-KW"/>
</dbReference>